<evidence type="ECO:0000313" key="14">
    <source>
        <dbReference type="Proteomes" id="UP000076519"/>
    </source>
</evidence>
<keyword evidence="5" id="KW-0227">DNA damage</keyword>
<keyword evidence="8" id="KW-0238">DNA-binding</keyword>
<dbReference type="PROSITE" id="PS01124">
    <property type="entry name" value="HTH_ARAC_FAMILY_2"/>
    <property type="match status" value="1"/>
</dbReference>
<dbReference type="GO" id="GO:0008168">
    <property type="term" value="F:methyltransferase activity"/>
    <property type="evidence" value="ECO:0007669"/>
    <property type="project" value="UniProtKB-KW"/>
</dbReference>
<comment type="cofactor">
    <cofactor evidence="1">
        <name>Zn(2+)</name>
        <dbReference type="ChEBI" id="CHEBI:29105"/>
    </cofactor>
</comment>
<feature type="domain" description="HTH araC/xylS-type" evidence="12">
    <location>
        <begin position="81"/>
        <end position="179"/>
    </location>
</feature>
<sequence>MVITDEIWEIIKNNDKKLDNRLWYGVVTTKIFCKPSCMSRLPKRENVKLFCSPKLAQSEGYHPCKRCQPMDKILTNEMLVKEVDLILKNCYKEELSLEELSHRLHSSSSYLRHVYKKTKGVTPRQQLMMIRLEQAKTNLLTSNASISEIAQSVGLMNTSYFIKVFRKHYGSSPNQYRKMIKNKFNKFLKSR</sequence>
<dbReference type="Gene3D" id="3.40.10.10">
    <property type="entry name" value="DNA Methylphosphotriester Repair Domain"/>
    <property type="match status" value="1"/>
</dbReference>
<keyword evidence="7" id="KW-0805">Transcription regulation</keyword>
<keyword evidence="4" id="KW-0479">Metal-binding</keyword>
<dbReference type="PANTHER" id="PTHR43280:SF2">
    <property type="entry name" value="HTH-TYPE TRANSCRIPTIONAL REGULATOR EXSA"/>
    <property type="match status" value="1"/>
</dbReference>
<comment type="caution">
    <text evidence="13">The sequence shown here is derived from an EMBL/GenBank/DDBJ whole genome shotgun (WGS) entry which is preliminary data.</text>
</comment>
<dbReference type="Gene3D" id="1.10.10.60">
    <property type="entry name" value="Homeodomain-like"/>
    <property type="match status" value="2"/>
</dbReference>
<keyword evidence="3" id="KW-0808">Transferase</keyword>
<dbReference type="PIRSF" id="PIRSF000408">
    <property type="entry name" value="Alkyltransferas_AdaA"/>
    <property type="match status" value="1"/>
</dbReference>
<dbReference type="AlphaFoldDB" id="A0A166JE55"/>
<dbReference type="GO" id="GO:0003700">
    <property type="term" value="F:DNA-binding transcription factor activity"/>
    <property type="evidence" value="ECO:0007669"/>
    <property type="project" value="InterPro"/>
</dbReference>
<dbReference type="EMBL" id="LIYF01000021">
    <property type="protein sequence ID" value="KZK06126.1"/>
    <property type="molecule type" value="Genomic_DNA"/>
</dbReference>
<keyword evidence="6" id="KW-0862">Zinc</keyword>
<evidence type="ECO:0000256" key="1">
    <source>
        <dbReference type="ARBA" id="ARBA00001947"/>
    </source>
</evidence>
<evidence type="ECO:0000256" key="9">
    <source>
        <dbReference type="ARBA" id="ARBA00023159"/>
    </source>
</evidence>
<dbReference type="InterPro" id="IPR020449">
    <property type="entry name" value="Tscrpt_reg_AraC-type_HTH"/>
</dbReference>
<dbReference type="PATRIC" id="fig|1359.32.peg.20"/>
<accession>A0A166JE55</accession>
<dbReference type="SUPFAM" id="SSF46689">
    <property type="entry name" value="Homeodomain-like"/>
    <property type="match status" value="1"/>
</dbReference>
<dbReference type="PANTHER" id="PTHR43280">
    <property type="entry name" value="ARAC-FAMILY TRANSCRIPTIONAL REGULATOR"/>
    <property type="match status" value="1"/>
</dbReference>
<dbReference type="SMART" id="SM00342">
    <property type="entry name" value="HTH_ARAC"/>
    <property type="match status" value="1"/>
</dbReference>
<dbReference type="InterPro" id="IPR016220">
    <property type="entry name" value="Me-P-triester_DNA_alkyl-Trfase"/>
</dbReference>
<evidence type="ECO:0000256" key="2">
    <source>
        <dbReference type="ARBA" id="ARBA00022603"/>
    </source>
</evidence>
<evidence type="ECO:0000259" key="12">
    <source>
        <dbReference type="PROSITE" id="PS01124"/>
    </source>
</evidence>
<keyword evidence="11" id="KW-0234">DNA repair</keyword>
<dbReference type="GO" id="GO:0032259">
    <property type="term" value="P:methylation"/>
    <property type="evidence" value="ECO:0007669"/>
    <property type="project" value="UniProtKB-KW"/>
</dbReference>
<dbReference type="PRINTS" id="PR00032">
    <property type="entry name" value="HTHARAC"/>
</dbReference>
<dbReference type="InterPro" id="IPR004026">
    <property type="entry name" value="Ada_DNA_repair_Zn-bd"/>
</dbReference>
<organism evidence="13 14">
    <name type="scientific">Lactococcus lactis subsp. cremoris</name>
    <name type="common">Streptococcus cremoris</name>
    <dbReference type="NCBI Taxonomy" id="1359"/>
    <lineage>
        <taxon>Bacteria</taxon>
        <taxon>Bacillati</taxon>
        <taxon>Bacillota</taxon>
        <taxon>Bacilli</taxon>
        <taxon>Lactobacillales</taxon>
        <taxon>Streptococcaceae</taxon>
        <taxon>Lactococcus</taxon>
    </lineage>
</organism>
<dbReference type="InterPro" id="IPR035451">
    <property type="entry name" value="Ada-like_dom_sf"/>
</dbReference>
<dbReference type="GO" id="GO:0008270">
    <property type="term" value="F:zinc ion binding"/>
    <property type="evidence" value="ECO:0007669"/>
    <property type="project" value="InterPro"/>
</dbReference>
<reference evidence="13 14" key="1">
    <citation type="submission" date="2015-08" db="EMBL/GenBank/DDBJ databases">
        <title>Draft Genome Sequences of 11 Lactococcus lactis subspecies cremoris strains.</title>
        <authorList>
            <person name="Wels M."/>
            <person name="Backus L."/>
            <person name="Boekhorst J."/>
            <person name="Dijkstra A."/>
            <person name="Beerthuizen M."/>
            <person name="Siezen R."/>
            <person name="Bachmann H."/>
            <person name="Van Hijum S."/>
        </authorList>
    </citation>
    <scope>NUCLEOTIDE SEQUENCE [LARGE SCALE GENOMIC DNA]</scope>
    <source>
        <strain evidence="13 14">KW10</strain>
    </source>
</reference>
<evidence type="ECO:0000256" key="5">
    <source>
        <dbReference type="ARBA" id="ARBA00022763"/>
    </source>
</evidence>
<dbReference type="SUPFAM" id="SSF57884">
    <property type="entry name" value="Ada DNA repair protein, N-terminal domain (N-Ada 10)"/>
    <property type="match status" value="1"/>
</dbReference>
<keyword evidence="10" id="KW-0804">Transcription</keyword>
<dbReference type="Pfam" id="PF12833">
    <property type="entry name" value="HTH_18"/>
    <property type="match status" value="1"/>
</dbReference>
<dbReference type="InterPro" id="IPR018060">
    <property type="entry name" value="HTH_AraC"/>
</dbReference>
<evidence type="ECO:0000256" key="8">
    <source>
        <dbReference type="ARBA" id="ARBA00023125"/>
    </source>
</evidence>
<keyword evidence="9" id="KW-0010">Activator</keyword>
<proteinExistence type="predicted"/>
<evidence type="ECO:0000256" key="10">
    <source>
        <dbReference type="ARBA" id="ARBA00023163"/>
    </source>
</evidence>
<evidence type="ECO:0000256" key="6">
    <source>
        <dbReference type="ARBA" id="ARBA00022833"/>
    </source>
</evidence>
<dbReference type="GO" id="GO:0043565">
    <property type="term" value="F:sequence-specific DNA binding"/>
    <property type="evidence" value="ECO:0007669"/>
    <property type="project" value="InterPro"/>
</dbReference>
<gene>
    <name evidence="13" type="ORF">AB996_1332</name>
</gene>
<dbReference type="Pfam" id="PF02805">
    <property type="entry name" value="Ada_Zn_binding"/>
    <property type="match status" value="1"/>
</dbReference>
<dbReference type="RefSeq" id="WP_063281806.1">
    <property type="nucleotide sequence ID" value="NZ_LIYF01000021.1"/>
</dbReference>
<evidence type="ECO:0000256" key="7">
    <source>
        <dbReference type="ARBA" id="ARBA00023015"/>
    </source>
</evidence>
<evidence type="ECO:0000256" key="4">
    <source>
        <dbReference type="ARBA" id="ARBA00022723"/>
    </source>
</evidence>
<keyword evidence="2" id="KW-0489">Methyltransferase</keyword>
<evidence type="ECO:0000313" key="13">
    <source>
        <dbReference type="EMBL" id="KZK06126.1"/>
    </source>
</evidence>
<dbReference type="GO" id="GO:0006281">
    <property type="term" value="P:DNA repair"/>
    <property type="evidence" value="ECO:0007669"/>
    <property type="project" value="UniProtKB-KW"/>
</dbReference>
<dbReference type="Proteomes" id="UP000076519">
    <property type="component" value="Unassembled WGS sequence"/>
</dbReference>
<dbReference type="InterPro" id="IPR009057">
    <property type="entry name" value="Homeodomain-like_sf"/>
</dbReference>
<protein>
    <submittedName>
        <fullName evidence="13">Transcriptional regulator AraC family</fullName>
    </submittedName>
</protein>
<name>A0A166JE55_LACLC</name>
<dbReference type="PROSITE" id="PS00041">
    <property type="entry name" value="HTH_ARAC_FAMILY_1"/>
    <property type="match status" value="1"/>
</dbReference>
<evidence type="ECO:0000256" key="3">
    <source>
        <dbReference type="ARBA" id="ARBA00022679"/>
    </source>
</evidence>
<evidence type="ECO:0000256" key="11">
    <source>
        <dbReference type="ARBA" id="ARBA00023204"/>
    </source>
</evidence>
<dbReference type="InterPro" id="IPR018062">
    <property type="entry name" value="HTH_AraC-typ_CS"/>
</dbReference>